<evidence type="ECO:0000313" key="3">
    <source>
        <dbReference type="Proteomes" id="UP001500621"/>
    </source>
</evidence>
<evidence type="ECO:0008006" key="4">
    <source>
        <dbReference type="Google" id="ProtNLM"/>
    </source>
</evidence>
<feature type="transmembrane region" description="Helical" evidence="1">
    <location>
        <begin position="55"/>
        <end position="77"/>
    </location>
</feature>
<dbReference type="Proteomes" id="UP001500621">
    <property type="component" value="Unassembled WGS sequence"/>
</dbReference>
<protein>
    <recommendedName>
        <fullName evidence="4">Alkaline shock response membrane anchor protein AmaP</fullName>
    </recommendedName>
</protein>
<keyword evidence="1" id="KW-0472">Membrane</keyword>
<evidence type="ECO:0000256" key="1">
    <source>
        <dbReference type="SAM" id="Phobius"/>
    </source>
</evidence>
<keyword evidence="3" id="KW-1185">Reference proteome</keyword>
<feature type="transmembrane region" description="Helical" evidence="1">
    <location>
        <begin position="12"/>
        <end position="28"/>
    </location>
</feature>
<dbReference type="EMBL" id="BAABIM010000001">
    <property type="protein sequence ID" value="GAA4672048.1"/>
    <property type="molecule type" value="Genomic_DNA"/>
</dbReference>
<gene>
    <name evidence="2" type="ORF">GCM10023226_05930</name>
</gene>
<keyword evidence="1" id="KW-0812">Transmembrane</keyword>
<proteinExistence type="predicted"/>
<accession>A0ABP8VTA1</accession>
<comment type="caution">
    <text evidence="2">The sequence shown here is derived from an EMBL/GenBank/DDBJ whole genome shotgun (WGS) entry which is preliminary data.</text>
</comment>
<organism evidence="2 3">
    <name type="scientific">Nocardioides nanhaiensis</name>
    <dbReference type="NCBI Taxonomy" id="1476871"/>
    <lineage>
        <taxon>Bacteria</taxon>
        <taxon>Bacillati</taxon>
        <taxon>Actinomycetota</taxon>
        <taxon>Actinomycetes</taxon>
        <taxon>Propionibacteriales</taxon>
        <taxon>Nocardioidaceae</taxon>
        <taxon>Nocardioides</taxon>
    </lineage>
</organism>
<keyword evidence="1" id="KW-1133">Transmembrane helix</keyword>
<name>A0ABP8VTA1_9ACTN</name>
<reference evidence="3" key="1">
    <citation type="journal article" date="2019" name="Int. J. Syst. Evol. Microbiol.">
        <title>The Global Catalogue of Microorganisms (GCM) 10K type strain sequencing project: providing services to taxonomists for standard genome sequencing and annotation.</title>
        <authorList>
            <consortium name="The Broad Institute Genomics Platform"/>
            <consortium name="The Broad Institute Genome Sequencing Center for Infectious Disease"/>
            <person name="Wu L."/>
            <person name="Ma J."/>
        </authorList>
    </citation>
    <scope>NUCLEOTIDE SEQUENCE [LARGE SCALE GENOMIC DNA]</scope>
    <source>
        <strain evidence="3">JCM 18127</strain>
    </source>
</reference>
<evidence type="ECO:0000313" key="2">
    <source>
        <dbReference type="EMBL" id="GAA4672048.1"/>
    </source>
</evidence>
<sequence>MTRKLLGIDRIVSALVGLALLALGLYLLDWRFGVVGSYADEVRIDAVGTVADSGWWPWAFAAAGVLLGLLGLYWLLAHLRRPGPGTRRLSGSGAHGRLEADLRSVADTIAGRLESTAPVTGARGTTRSVGAHTLLLVRGQVEPTADARELVAATEALEAEVARAFPTDQVTCRVVLDAPRRRRLARTSNRVRVS</sequence>
<dbReference type="RefSeq" id="WP_345262556.1">
    <property type="nucleotide sequence ID" value="NZ_BAABIM010000001.1"/>
</dbReference>